<evidence type="ECO:0000256" key="1">
    <source>
        <dbReference type="SAM" id="SignalP"/>
    </source>
</evidence>
<feature type="domain" description="Surface-adhesin protein E-like" evidence="2">
    <location>
        <begin position="22"/>
        <end position="118"/>
    </location>
</feature>
<dbReference type="Pfam" id="PF16747">
    <property type="entry name" value="Adhesin_E"/>
    <property type="match status" value="1"/>
</dbReference>
<feature type="chain" id="PRO_5002669342" description="Surface-adhesin protein E-like domain-containing protein" evidence="1">
    <location>
        <begin position="21"/>
        <end position="154"/>
    </location>
</feature>
<protein>
    <recommendedName>
        <fullName evidence="2">Surface-adhesin protein E-like domain-containing protein</fullName>
    </recommendedName>
</protein>
<organism evidence="3">
    <name type="scientific">uncultured marine bacterium EB0_35D03</name>
    <dbReference type="NCBI Taxonomy" id="415435"/>
    <lineage>
        <taxon>Bacteria</taxon>
        <taxon>environmental samples</taxon>
    </lineage>
</organism>
<evidence type="ECO:0000259" key="2">
    <source>
        <dbReference type="Pfam" id="PF16747"/>
    </source>
</evidence>
<evidence type="ECO:0000313" key="3">
    <source>
        <dbReference type="EMBL" id="ABL97559.1"/>
    </source>
</evidence>
<dbReference type="InterPro" id="IPR031939">
    <property type="entry name" value="Adhesin_E-like"/>
</dbReference>
<reference evidence="3" key="1">
    <citation type="journal article" date="2007" name="Environ. Microbiol.">
        <title>Proteorhodopsin photosystem gene clusters exhibit co-evolutionary trends and shared ancestry among diverse marine microbial phyla.</title>
        <authorList>
            <person name="McCarren J."/>
            <person name="Delong E.F."/>
        </authorList>
    </citation>
    <scope>NUCLEOTIDE SEQUENCE</scope>
</reference>
<dbReference type="AlphaFoldDB" id="A4GHJ8"/>
<sequence length="154" mass="17864">MEKKLLLLIFSLLLSFNSYGEWIQVPTNEKADTYIDFDNLQLRTDGYVYWWMMVSDSSSSQKAYIQTDCETKAINVLQLDSYDEPMGAGDLTATKPDEGWLYVAPDRGIYRFIRVVCELAEEAPEEREKSITNLLMELEYKTKINTLSEEQTDM</sequence>
<accession>A4GHJ8</accession>
<name>A4GHJ8_9BACT</name>
<gene>
    <name evidence="3" type="ORF">MBMO_EB0-35D03.0022</name>
</gene>
<keyword evidence="1" id="KW-0732">Signal</keyword>
<dbReference type="EMBL" id="EF089397">
    <property type="protein sequence ID" value="ABL97559.1"/>
    <property type="molecule type" value="Genomic_DNA"/>
</dbReference>
<proteinExistence type="predicted"/>
<feature type="signal peptide" evidence="1">
    <location>
        <begin position="1"/>
        <end position="20"/>
    </location>
</feature>